<dbReference type="SUPFAM" id="SSF56524">
    <property type="entry name" value="Oxidoreductase molybdopterin-binding domain"/>
    <property type="match status" value="1"/>
</dbReference>
<protein>
    <recommendedName>
        <fullName evidence="5">Protein-methionine-sulfoxide reductase catalytic subunit MsrP</fullName>
        <ecNumber evidence="5">1.8.5.-</ecNumber>
    </recommendedName>
</protein>
<name>A0ABT3TAE2_9GAMM</name>
<sequence>MAKRYFVPPIPSSEITSEGAYLNRRQFMRAAGLTASTSLMGSLSATAHGAPTGGAELEYSQATDNSQGFYTAEKQTPFDDVTAYCNFYEFGTDKGDPERYAHNMTVDPWSIEVTGAVSKPGKLHLEDLLTGFELEERVYRLRCVEAWSMVVPWVGFSLGDLLKRFEPTGKARFVAFETLYKPSEMRGTRSFTSTIDWPYREGLRMDEAMHPLTLMAVGLYGKTLPNQNGAPVRLVVPWKYGFKSIKSIVRIHVLERQPQTTWEMMQPSEYGFYANVNPQVNHPRWSQATERRLPSTLFRPNRIPTRLFNGYEEQVAELYKGMDLSRDY</sequence>
<feature type="binding site" evidence="5">
    <location>
        <position position="228"/>
    </location>
    <ligand>
        <name>Mo-molybdopterin</name>
        <dbReference type="ChEBI" id="CHEBI:71302"/>
    </ligand>
</feature>
<dbReference type="PROSITE" id="PS51318">
    <property type="entry name" value="TAT"/>
    <property type="match status" value="1"/>
</dbReference>
<dbReference type="EMBL" id="SHNO01000002">
    <property type="protein sequence ID" value="MCX2979155.1"/>
    <property type="molecule type" value="Genomic_DNA"/>
</dbReference>
<keyword evidence="2 5" id="KW-0479">Metal-binding</keyword>
<comment type="function">
    <text evidence="5">Part of the MsrPQ system that repairs oxidized periplasmic proteins containing methionine sulfoxide residues (Met-O), using respiratory chain electrons. Thus protects these proteins from oxidative-stress damage caused by reactive species of oxygen and chlorine generated by the host defense mechanisms. MsrPQ is essential for the maintenance of envelope integrity under bleach stress, rescuing a wide series of structurally unrelated periplasmic proteins from methionine oxidation. The catalytic subunit MsrP is non-stereospecific, being able to reduce both (R-) and (S-) diastereoisomers of methionine sulfoxide.</text>
</comment>
<evidence type="ECO:0000259" key="6">
    <source>
        <dbReference type="Pfam" id="PF00174"/>
    </source>
</evidence>
<dbReference type="Proteomes" id="UP001143304">
    <property type="component" value="Unassembled WGS sequence"/>
</dbReference>
<comment type="similarity">
    <text evidence="5">Belongs to the MsrP family.</text>
</comment>
<comment type="PTM">
    <text evidence="5">Predicted to be exported by the Tat system. The position of the signal peptide cleavage has not been experimentally proven.</text>
</comment>
<feature type="binding site" evidence="5">
    <location>
        <position position="178"/>
    </location>
    <ligand>
        <name>Mo-molybdopterin</name>
        <dbReference type="ChEBI" id="CHEBI:71302"/>
    </ligand>
</feature>
<feature type="binding site" evidence="5">
    <location>
        <position position="143"/>
    </location>
    <ligand>
        <name>Mo-molybdopterin</name>
        <dbReference type="ChEBI" id="CHEBI:71302"/>
    </ligand>
    <ligandPart>
        <name>Mo</name>
        <dbReference type="ChEBI" id="CHEBI:28685"/>
    </ligandPart>
</feature>
<comment type="cofactor">
    <cofactor evidence="5">
        <name>Mo-molybdopterin</name>
        <dbReference type="ChEBI" id="CHEBI:71302"/>
    </cofactor>
    <text evidence="5">Binds 1 Mo-molybdopterin (Mo-MPT) cofactor per subunit.</text>
</comment>
<dbReference type="RefSeq" id="WP_279250940.1">
    <property type="nucleotide sequence ID" value="NZ_SHNO01000002.1"/>
</dbReference>
<accession>A0ABT3TAE2</accession>
<keyword evidence="3 5" id="KW-0732">Signal</keyword>
<comment type="subunit">
    <text evidence="5">Heterodimer of a catalytic subunit (MsrP) and a heme-binding subunit (MsrQ).</text>
</comment>
<evidence type="ECO:0000256" key="2">
    <source>
        <dbReference type="ARBA" id="ARBA00022723"/>
    </source>
</evidence>
<keyword evidence="1 5" id="KW-0500">Molybdenum</keyword>
<feature type="binding site" evidence="5">
    <location>
        <begin position="88"/>
        <end position="89"/>
    </location>
    <ligand>
        <name>Mo-molybdopterin</name>
        <dbReference type="ChEBI" id="CHEBI:71302"/>
    </ligand>
</feature>
<comment type="caution">
    <text evidence="7">The sequence shown here is derived from an EMBL/GenBank/DDBJ whole genome shotgun (WGS) entry which is preliminary data.</text>
</comment>
<feature type="binding site" evidence="5">
    <location>
        <position position="233"/>
    </location>
    <ligand>
        <name>Mo-molybdopterin</name>
        <dbReference type="ChEBI" id="CHEBI:71302"/>
    </ligand>
</feature>
<feature type="domain" description="Oxidoreductase molybdopterin-binding" evidence="6">
    <location>
        <begin position="105"/>
        <end position="262"/>
    </location>
</feature>
<reference evidence="7" key="1">
    <citation type="submission" date="2019-02" db="EMBL/GenBank/DDBJ databases">
        <authorList>
            <person name="Li S.-H."/>
        </authorList>
    </citation>
    <scope>NUCLEOTIDE SEQUENCE</scope>
    <source>
        <strain evidence="7">IMCC11814</strain>
    </source>
</reference>
<evidence type="ECO:0000313" key="8">
    <source>
        <dbReference type="Proteomes" id="UP001143304"/>
    </source>
</evidence>
<keyword evidence="4 5" id="KW-0560">Oxidoreductase</keyword>
<dbReference type="EC" id="1.8.5.-" evidence="5"/>
<comment type="catalytic activity">
    <reaction evidence="5">
        <text>L-methionyl-[protein] + a quinone + H2O = L-methionyl-(R)-S-oxide-[protein] + a quinol</text>
        <dbReference type="Rhea" id="RHEA:51296"/>
        <dbReference type="Rhea" id="RHEA-COMP:12313"/>
        <dbReference type="Rhea" id="RHEA-COMP:12314"/>
        <dbReference type="ChEBI" id="CHEBI:15377"/>
        <dbReference type="ChEBI" id="CHEBI:16044"/>
        <dbReference type="ChEBI" id="CHEBI:24646"/>
        <dbReference type="ChEBI" id="CHEBI:45764"/>
        <dbReference type="ChEBI" id="CHEBI:132124"/>
    </reaction>
</comment>
<gene>
    <name evidence="5 7" type="primary">msrP</name>
    <name evidence="7" type="ORF">EYC82_17590</name>
</gene>
<dbReference type="InterPro" id="IPR036374">
    <property type="entry name" value="OxRdtase_Mopterin-bd_sf"/>
</dbReference>
<dbReference type="InterPro" id="IPR022867">
    <property type="entry name" value="MsrP"/>
</dbReference>
<evidence type="ECO:0000256" key="1">
    <source>
        <dbReference type="ARBA" id="ARBA00022505"/>
    </source>
</evidence>
<evidence type="ECO:0000256" key="5">
    <source>
        <dbReference type="HAMAP-Rule" id="MF_01206"/>
    </source>
</evidence>
<dbReference type="NCBIfam" id="NF003767">
    <property type="entry name" value="PRK05363.1"/>
    <property type="match status" value="1"/>
</dbReference>
<evidence type="ECO:0000256" key="4">
    <source>
        <dbReference type="ARBA" id="ARBA00023002"/>
    </source>
</evidence>
<keyword evidence="8" id="KW-1185">Reference proteome</keyword>
<dbReference type="PANTHER" id="PTHR43032:SF3">
    <property type="entry name" value="PROTEIN-METHIONINE-SULFOXIDE REDUCTASE CATALYTIC SUBUNIT MSRP"/>
    <property type="match status" value="1"/>
</dbReference>
<dbReference type="Pfam" id="PF00174">
    <property type="entry name" value="Oxidored_molyb"/>
    <property type="match status" value="1"/>
</dbReference>
<dbReference type="InterPro" id="IPR006311">
    <property type="entry name" value="TAT_signal"/>
</dbReference>
<evidence type="ECO:0000313" key="7">
    <source>
        <dbReference type="EMBL" id="MCX2979155.1"/>
    </source>
</evidence>
<feature type="binding site" evidence="5">
    <location>
        <begin position="244"/>
        <end position="246"/>
    </location>
    <ligand>
        <name>Mo-molybdopterin</name>
        <dbReference type="ChEBI" id="CHEBI:71302"/>
    </ligand>
</feature>
<comment type="caution">
    <text evidence="5">Lacks conserved residue(s) required for the propagation of feature annotation.</text>
</comment>
<dbReference type="InterPro" id="IPR000572">
    <property type="entry name" value="OxRdtase_Mopterin-bd_dom"/>
</dbReference>
<dbReference type="HAMAP" id="MF_01206">
    <property type="entry name" value="MsrP"/>
    <property type="match status" value="1"/>
</dbReference>
<dbReference type="Gene3D" id="3.90.420.10">
    <property type="entry name" value="Oxidoreductase, molybdopterin-binding domain"/>
    <property type="match status" value="1"/>
</dbReference>
<organism evidence="7 8">
    <name type="scientific">Candidatus Marimicrobium litorale</name>
    <dbReference type="NCBI Taxonomy" id="2518991"/>
    <lineage>
        <taxon>Bacteria</taxon>
        <taxon>Pseudomonadati</taxon>
        <taxon>Pseudomonadota</taxon>
        <taxon>Gammaproteobacteria</taxon>
        <taxon>Cellvibrionales</taxon>
        <taxon>Halieaceae</taxon>
        <taxon>Marimicrobium</taxon>
    </lineage>
</organism>
<dbReference type="PANTHER" id="PTHR43032">
    <property type="entry name" value="PROTEIN-METHIONINE-SULFOXIDE REDUCTASE"/>
    <property type="match status" value="1"/>
</dbReference>
<evidence type="ECO:0000256" key="3">
    <source>
        <dbReference type="ARBA" id="ARBA00022729"/>
    </source>
</evidence>
<comment type="catalytic activity">
    <reaction evidence="5">
        <text>L-methionyl-[protein] + a quinone + H2O = L-methionyl-(S)-S-oxide-[protein] + a quinol</text>
        <dbReference type="Rhea" id="RHEA:51292"/>
        <dbReference type="Rhea" id="RHEA-COMP:12313"/>
        <dbReference type="Rhea" id="RHEA-COMP:12315"/>
        <dbReference type="ChEBI" id="CHEBI:15377"/>
        <dbReference type="ChEBI" id="CHEBI:16044"/>
        <dbReference type="ChEBI" id="CHEBI:24646"/>
        <dbReference type="ChEBI" id="CHEBI:44120"/>
        <dbReference type="ChEBI" id="CHEBI:132124"/>
    </reaction>
</comment>
<proteinExistence type="inferred from homology"/>